<sequence length="141" mass="14905">MIARIYSLPLAALDITCILIGSLLPDIDVDGAVITRPGTILGRFIPYGLAKVLDGIASTLAQLLNAVFGHRGFTHAPSLWLGLILWGAIAGKPYIFWLGFSALFHVVGDALTISGIPLLSPVSKKGMGLSFSELAQLLSSF</sequence>
<organism evidence="2 3">
    <name type="scientific">Drouetiella hepatica Uher 2000/2452</name>
    <dbReference type="NCBI Taxonomy" id="904376"/>
    <lineage>
        <taxon>Bacteria</taxon>
        <taxon>Bacillati</taxon>
        <taxon>Cyanobacteriota</taxon>
        <taxon>Cyanophyceae</taxon>
        <taxon>Oculatellales</taxon>
        <taxon>Oculatellaceae</taxon>
        <taxon>Drouetiella</taxon>
    </lineage>
</organism>
<keyword evidence="2" id="KW-0378">Hydrolase</keyword>
<keyword evidence="1" id="KW-1133">Transmembrane helix</keyword>
<keyword evidence="1" id="KW-0472">Membrane</keyword>
<reference evidence="2" key="2">
    <citation type="journal article" date="2022" name="Microbiol. Resour. Announc.">
        <title>Metagenome Sequencing to Explore Phylogenomics of Terrestrial Cyanobacteria.</title>
        <authorList>
            <person name="Ward R.D."/>
            <person name="Stajich J.E."/>
            <person name="Johansen J.R."/>
            <person name="Huntemann M."/>
            <person name="Clum A."/>
            <person name="Foster B."/>
            <person name="Foster B."/>
            <person name="Roux S."/>
            <person name="Palaniappan K."/>
            <person name="Varghese N."/>
            <person name="Mukherjee S."/>
            <person name="Reddy T.B.K."/>
            <person name="Daum C."/>
            <person name="Copeland A."/>
            <person name="Chen I.A."/>
            <person name="Ivanova N.N."/>
            <person name="Kyrpides N.C."/>
            <person name="Shapiro N."/>
            <person name="Eloe-Fadrosh E.A."/>
            <person name="Pietrasiak N."/>
        </authorList>
    </citation>
    <scope>NUCLEOTIDE SEQUENCE</scope>
    <source>
        <strain evidence="2">UHER 2000/2452</strain>
    </source>
</reference>
<feature type="transmembrane region" description="Helical" evidence="1">
    <location>
        <begin position="44"/>
        <end position="65"/>
    </location>
</feature>
<dbReference type="InterPro" id="IPR007404">
    <property type="entry name" value="YdjM-like"/>
</dbReference>
<feature type="transmembrane region" description="Helical" evidence="1">
    <location>
        <begin position="5"/>
        <end position="24"/>
    </location>
</feature>
<dbReference type="Proteomes" id="UP000757435">
    <property type="component" value="Unassembled WGS sequence"/>
</dbReference>
<reference evidence="2" key="1">
    <citation type="submission" date="2021-05" db="EMBL/GenBank/DDBJ databases">
        <authorList>
            <person name="Pietrasiak N."/>
            <person name="Ward R."/>
            <person name="Stajich J.E."/>
            <person name="Kurbessoian T."/>
        </authorList>
    </citation>
    <scope>NUCLEOTIDE SEQUENCE</scope>
    <source>
        <strain evidence="2">UHER 2000/2452</strain>
    </source>
</reference>
<gene>
    <name evidence="2" type="ORF">KME15_16360</name>
</gene>
<evidence type="ECO:0000313" key="3">
    <source>
        <dbReference type="Proteomes" id="UP000757435"/>
    </source>
</evidence>
<dbReference type="Pfam" id="PF04307">
    <property type="entry name" value="YdjM"/>
    <property type="match status" value="1"/>
</dbReference>
<protein>
    <submittedName>
        <fullName evidence="2">Metal-dependent hydrolase</fullName>
    </submittedName>
</protein>
<proteinExistence type="predicted"/>
<evidence type="ECO:0000313" key="2">
    <source>
        <dbReference type="EMBL" id="MBW4660249.1"/>
    </source>
</evidence>
<evidence type="ECO:0000256" key="1">
    <source>
        <dbReference type="SAM" id="Phobius"/>
    </source>
</evidence>
<name>A0A951QE57_9CYAN</name>
<comment type="caution">
    <text evidence="2">The sequence shown here is derived from an EMBL/GenBank/DDBJ whole genome shotgun (WGS) entry which is preliminary data.</text>
</comment>
<dbReference type="GO" id="GO:0016787">
    <property type="term" value="F:hydrolase activity"/>
    <property type="evidence" value="ECO:0007669"/>
    <property type="project" value="UniProtKB-KW"/>
</dbReference>
<accession>A0A951QE57</accession>
<dbReference type="EMBL" id="JAHHHD010000019">
    <property type="protein sequence ID" value="MBW4660249.1"/>
    <property type="molecule type" value="Genomic_DNA"/>
</dbReference>
<dbReference type="AlphaFoldDB" id="A0A951QE57"/>
<keyword evidence="1" id="KW-0812">Transmembrane</keyword>